<dbReference type="HAMAP" id="MF_00253_B">
    <property type="entry name" value="Gly_tRNA_synth_B"/>
    <property type="match status" value="1"/>
</dbReference>
<feature type="binding site" evidence="8">
    <location>
        <begin position="380"/>
        <end position="384"/>
    </location>
    <ligand>
        <name>substrate</name>
    </ligand>
</feature>
<keyword evidence="11" id="KW-1185">Reference proteome</keyword>
<keyword evidence="3 8" id="KW-0436">Ligase</keyword>
<dbReference type="EMBL" id="JACHVB010000060">
    <property type="protein sequence ID" value="MBC2596102.1"/>
    <property type="molecule type" value="Genomic_DNA"/>
</dbReference>
<feature type="binding site" evidence="8">
    <location>
        <begin position="270"/>
        <end position="274"/>
    </location>
    <ligand>
        <name>substrate</name>
    </ligand>
</feature>
<dbReference type="CDD" id="cd00858">
    <property type="entry name" value="GlyRS_anticodon"/>
    <property type="match status" value="1"/>
</dbReference>
<gene>
    <name evidence="8" type="primary">glyQS</name>
    <name evidence="10" type="ORF">H5P28_17680</name>
</gene>
<evidence type="ECO:0000259" key="9">
    <source>
        <dbReference type="PROSITE" id="PS50862"/>
    </source>
</evidence>
<dbReference type="GO" id="GO:0004081">
    <property type="term" value="F:bis(5'-nucleosyl)-tetraphosphatase (asymmetrical) activity"/>
    <property type="evidence" value="ECO:0007669"/>
    <property type="project" value="UniProtKB-ARBA"/>
</dbReference>
<comment type="subunit">
    <text evidence="8">Homodimer.</text>
</comment>
<feature type="binding site" evidence="8">
    <location>
        <begin position="340"/>
        <end position="341"/>
    </location>
    <ligand>
        <name>ATP</name>
        <dbReference type="ChEBI" id="CHEBI:30616"/>
    </ligand>
</feature>
<feature type="binding site" evidence="8">
    <location>
        <begin position="255"/>
        <end position="257"/>
    </location>
    <ligand>
        <name>ATP</name>
        <dbReference type="ChEBI" id="CHEBI:30616"/>
    </ligand>
</feature>
<evidence type="ECO:0000313" key="10">
    <source>
        <dbReference type="EMBL" id="MBC2596102.1"/>
    </source>
</evidence>
<dbReference type="Proteomes" id="UP000546464">
    <property type="component" value="Unassembled WGS sequence"/>
</dbReference>
<keyword evidence="4 8" id="KW-0547">Nucleotide-binding</keyword>
<keyword evidence="7 8" id="KW-0030">Aminoacyl-tRNA synthetase</keyword>
<dbReference type="InterPro" id="IPR033731">
    <property type="entry name" value="GlyRS-like_core"/>
</dbReference>
<dbReference type="InterPro" id="IPR027031">
    <property type="entry name" value="Gly-tRNA_synthase/POLG2"/>
</dbReference>
<dbReference type="PANTHER" id="PTHR10745:SF8">
    <property type="entry name" value="DNA POLYMERASE SUBUNIT GAMMA-2, MITOCHONDRIAL"/>
    <property type="match status" value="1"/>
</dbReference>
<comment type="catalytic activity">
    <reaction evidence="8">
        <text>tRNA(Gly) + glycine + ATP = glycyl-tRNA(Gly) + AMP + diphosphate</text>
        <dbReference type="Rhea" id="RHEA:16013"/>
        <dbReference type="Rhea" id="RHEA-COMP:9664"/>
        <dbReference type="Rhea" id="RHEA-COMP:9683"/>
        <dbReference type="ChEBI" id="CHEBI:30616"/>
        <dbReference type="ChEBI" id="CHEBI:33019"/>
        <dbReference type="ChEBI" id="CHEBI:57305"/>
        <dbReference type="ChEBI" id="CHEBI:78442"/>
        <dbReference type="ChEBI" id="CHEBI:78522"/>
        <dbReference type="ChEBI" id="CHEBI:456215"/>
        <dbReference type="EC" id="6.1.1.14"/>
    </reaction>
</comment>
<dbReference type="GO" id="GO:1990742">
    <property type="term" value="C:microvesicle"/>
    <property type="evidence" value="ECO:0007669"/>
    <property type="project" value="UniProtKB-ARBA"/>
</dbReference>
<dbReference type="PROSITE" id="PS50862">
    <property type="entry name" value="AA_TRNA_LIGASE_II"/>
    <property type="match status" value="1"/>
</dbReference>
<feature type="binding site" evidence="8">
    <location>
        <begin position="384"/>
        <end position="387"/>
    </location>
    <ligand>
        <name>ATP</name>
        <dbReference type="ChEBI" id="CHEBI:30616"/>
    </ligand>
</feature>
<dbReference type="Pfam" id="PF03129">
    <property type="entry name" value="HGTP_anticodon"/>
    <property type="match status" value="1"/>
</dbReference>
<sequence length="520" mass="59046">MATDNASTPTMDTLIALCKRRGFVFPSSDIYGGYNGFFDFGPLGVEVKNNIKQAWWKDFVHRRDDIVGLDSTIIMHPKIWVASGHVGGFSDPMVDCKETKLRYRADQLFFQEFTFTPDGEGDAMNHFVVVVEADDMNTALAERASKVARLLGKQAEGKVRAAPADGAAVIEFTESTAEQREAAFGPDATTAGTLTEPRDFNLMFETKVGPLADKSATAYLRPETAQGIFANYRNIVDTGRVKVPFGIAQVGKAFRNEITPRNFLFRSREFEQMEIEYFIQPDADWKTLHREWIDKCIDWLVSIGLPREGIGEDVHPAHKLSHYSKGTTDLTFRFPHGVQELWGIACRGDFDLTQHQEHSGKSMEYFDEQQKQKYIPHVIEPSLGVDRTFLAVLAAAYCEDEIPNDKGTPEKRSVMKFHPRIAPYKVAVFPLVKNKPELVEHARKLYERLQNRWNVFWDVSGAIGRRYRRQDEIGTPFCVTVDFDTIEQGTGVTVRDRDTTQQIRLSEDELFNYLSEKIDG</sequence>
<dbReference type="InterPro" id="IPR002315">
    <property type="entry name" value="tRNA-synt_gly"/>
</dbReference>
<dbReference type="FunFam" id="3.40.50.800:FF:000002">
    <property type="entry name" value="Glycine--tRNA ligase"/>
    <property type="match status" value="1"/>
</dbReference>
<dbReference type="PRINTS" id="PR01043">
    <property type="entry name" value="TRNASYNTHGLY"/>
</dbReference>
<evidence type="ECO:0000256" key="1">
    <source>
        <dbReference type="ARBA" id="ARBA00008226"/>
    </source>
</evidence>
<feature type="binding site" evidence="8">
    <location>
        <position position="104"/>
    </location>
    <ligand>
        <name>substrate</name>
    </ligand>
</feature>
<keyword evidence="5 8" id="KW-0067">ATP-binding</keyword>
<dbReference type="SUPFAM" id="SSF52954">
    <property type="entry name" value="Class II aaRS ABD-related"/>
    <property type="match status" value="1"/>
</dbReference>
<evidence type="ECO:0000256" key="5">
    <source>
        <dbReference type="ARBA" id="ARBA00022840"/>
    </source>
</evidence>
<keyword evidence="2 8" id="KW-0963">Cytoplasm</keyword>
<dbReference type="RefSeq" id="WP_185677018.1">
    <property type="nucleotide sequence ID" value="NZ_JACHVB010000060.1"/>
</dbReference>
<dbReference type="GO" id="GO:0006426">
    <property type="term" value="P:glycyl-tRNA aminoacylation"/>
    <property type="evidence" value="ECO:0007669"/>
    <property type="project" value="UniProtKB-UniRule"/>
</dbReference>
<comment type="similarity">
    <text evidence="1 8">Belongs to the class-II aminoacyl-tRNA synthetase family.</text>
</comment>
<keyword evidence="6 8" id="KW-0648">Protein biosynthesis</keyword>
<feature type="domain" description="Aminoacyl-transfer RNA synthetases class-II family profile" evidence="9">
    <location>
        <begin position="12"/>
        <end position="409"/>
    </location>
</feature>
<dbReference type="NCBIfam" id="NF003211">
    <property type="entry name" value="PRK04173.1"/>
    <property type="match status" value="1"/>
</dbReference>
<dbReference type="InterPro" id="IPR045864">
    <property type="entry name" value="aa-tRNA-synth_II/BPL/LPL"/>
</dbReference>
<feature type="binding site" evidence="8">
    <location>
        <position position="223"/>
    </location>
    <ligand>
        <name>substrate</name>
    </ligand>
</feature>
<dbReference type="Gene3D" id="3.30.930.10">
    <property type="entry name" value="Bira Bifunctional Protein, Domain 2"/>
    <property type="match status" value="1"/>
</dbReference>
<comment type="caution">
    <text evidence="10">The sequence shown here is derived from an EMBL/GenBank/DDBJ whole genome shotgun (WGS) entry which is preliminary data.</text>
</comment>
<dbReference type="InterPro" id="IPR004154">
    <property type="entry name" value="Anticodon-bd"/>
</dbReference>
<feature type="binding site" evidence="8">
    <location>
        <begin position="265"/>
        <end position="270"/>
    </location>
    <ligand>
        <name>ATP</name>
        <dbReference type="ChEBI" id="CHEBI:30616"/>
    </ligand>
</feature>
<dbReference type="EC" id="6.1.1.14" evidence="8"/>
<evidence type="ECO:0000256" key="8">
    <source>
        <dbReference type="HAMAP-Rule" id="MF_00253"/>
    </source>
</evidence>
<protein>
    <recommendedName>
        <fullName evidence="8">Glycine--tRNA ligase</fullName>
        <ecNumber evidence="8">6.1.1.14</ecNumber>
    </recommendedName>
    <alternativeName>
        <fullName evidence="8">Glycyl-tRNA synthetase</fullName>
        <shortName evidence="8">GlyRS</shortName>
    </alternativeName>
</protein>
<dbReference type="NCBIfam" id="TIGR00389">
    <property type="entry name" value="glyS_dimeric"/>
    <property type="match status" value="1"/>
</dbReference>
<dbReference type="SUPFAM" id="SSF55681">
    <property type="entry name" value="Class II aaRS and biotin synthetases"/>
    <property type="match status" value="1"/>
</dbReference>
<dbReference type="InterPro" id="IPR002314">
    <property type="entry name" value="aa-tRNA-synt_IIb"/>
</dbReference>
<dbReference type="GO" id="GO:0005524">
    <property type="term" value="F:ATP binding"/>
    <property type="evidence" value="ECO:0007669"/>
    <property type="project" value="UniProtKB-UniRule"/>
</dbReference>
<dbReference type="GO" id="GO:0004820">
    <property type="term" value="F:glycine-tRNA ligase activity"/>
    <property type="evidence" value="ECO:0007669"/>
    <property type="project" value="UniProtKB-UniRule"/>
</dbReference>
<dbReference type="InterPro" id="IPR022961">
    <property type="entry name" value="Gly_tRNA_ligase_bac"/>
</dbReference>
<reference evidence="10 11" key="1">
    <citation type="submission" date="2020-07" db="EMBL/GenBank/DDBJ databases">
        <authorList>
            <person name="Feng X."/>
        </authorList>
    </citation>
    <scope>NUCLEOTIDE SEQUENCE [LARGE SCALE GENOMIC DNA]</scope>
    <source>
        <strain evidence="10 11">JCM31066</strain>
    </source>
</reference>
<comment type="function">
    <text evidence="8">Catalyzes the attachment of glycine to tRNA(Gly).</text>
</comment>
<dbReference type="GO" id="GO:0070062">
    <property type="term" value="C:extracellular exosome"/>
    <property type="evidence" value="ECO:0007669"/>
    <property type="project" value="UniProtKB-ARBA"/>
</dbReference>
<evidence type="ECO:0000256" key="3">
    <source>
        <dbReference type="ARBA" id="ARBA00022598"/>
    </source>
</evidence>
<dbReference type="GO" id="GO:0015966">
    <property type="term" value="P:diadenosine tetraphosphate biosynthetic process"/>
    <property type="evidence" value="ECO:0007669"/>
    <property type="project" value="UniProtKB-ARBA"/>
</dbReference>
<dbReference type="PANTHER" id="PTHR10745">
    <property type="entry name" value="GLYCYL-TRNA SYNTHETASE/DNA POLYMERASE SUBUNIT GAMMA-2"/>
    <property type="match status" value="1"/>
</dbReference>
<evidence type="ECO:0000256" key="6">
    <source>
        <dbReference type="ARBA" id="ARBA00022917"/>
    </source>
</evidence>
<proteinExistence type="inferred from homology"/>
<organism evidence="10 11">
    <name type="scientific">Ruficoccus amylovorans</name>
    <dbReference type="NCBI Taxonomy" id="1804625"/>
    <lineage>
        <taxon>Bacteria</taxon>
        <taxon>Pseudomonadati</taxon>
        <taxon>Verrucomicrobiota</taxon>
        <taxon>Opitutia</taxon>
        <taxon>Puniceicoccales</taxon>
        <taxon>Cerasicoccaceae</taxon>
        <taxon>Ruficoccus</taxon>
    </lineage>
</organism>
<dbReference type="InterPro" id="IPR006195">
    <property type="entry name" value="aa-tRNA-synth_II"/>
</dbReference>
<name>A0A842HI63_9BACT</name>
<accession>A0A842HI63</accession>
<evidence type="ECO:0000256" key="4">
    <source>
        <dbReference type="ARBA" id="ARBA00022741"/>
    </source>
</evidence>
<dbReference type="AlphaFoldDB" id="A0A842HI63"/>
<dbReference type="Pfam" id="PF00587">
    <property type="entry name" value="tRNA-synt_2b"/>
    <property type="match status" value="1"/>
</dbReference>
<evidence type="ECO:0000256" key="7">
    <source>
        <dbReference type="ARBA" id="ARBA00023146"/>
    </source>
</evidence>
<evidence type="ECO:0000256" key="2">
    <source>
        <dbReference type="ARBA" id="ARBA00022490"/>
    </source>
</evidence>
<evidence type="ECO:0000313" key="11">
    <source>
        <dbReference type="Proteomes" id="UP000546464"/>
    </source>
</evidence>
<dbReference type="InterPro" id="IPR036621">
    <property type="entry name" value="Anticodon-bd_dom_sf"/>
</dbReference>
<dbReference type="Gene3D" id="3.40.50.800">
    <property type="entry name" value="Anticodon-binding domain"/>
    <property type="match status" value="1"/>
</dbReference>
<comment type="subcellular location">
    <subcellularLocation>
        <location evidence="8">Cytoplasm</location>
    </subcellularLocation>
</comment>
<dbReference type="GO" id="GO:0005737">
    <property type="term" value="C:cytoplasm"/>
    <property type="evidence" value="ECO:0007669"/>
    <property type="project" value="UniProtKB-SubCell"/>
</dbReference>
<dbReference type="CDD" id="cd00774">
    <property type="entry name" value="GlyRS-like_core"/>
    <property type="match status" value="1"/>
</dbReference>